<accession>A0A314U697</accession>
<comment type="caution">
    <text evidence="1">The sequence shown here is derived from an EMBL/GenBank/DDBJ whole genome shotgun (WGS) entry which is preliminary data.</text>
</comment>
<organism evidence="1 2">
    <name type="scientific">Prunus yedoensis var. nudiflora</name>
    <dbReference type="NCBI Taxonomy" id="2094558"/>
    <lineage>
        <taxon>Eukaryota</taxon>
        <taxon>Viridiplantae</taxon>
        <taxon>Streptophyta</taxon>
        <taxon>Embryophyta</taxon>
        <taxon>Tracheophyta</taxon>
        <taxon>Spermatophyta</taxon>
        <taxon>Magnoliopsida</taxon>
        <taxon>eudicotyledons</taxon>
        <taxon>Gunneridae</taxon>
        <taxon>Pentapetalae</taxon>
        <taxon>rosids</taxon>
        <taxon>fabids</taxon>
        <taxon>Rosales</taxon>
        <taxon>Rosaceae</taxon>
        <taxon>Amygdaloideae</taxon>
        <taxon>Amygdaleae</taxon>
        <taxon>Prunus</taxon>
    </lineage>
</organism>
<keyword evidence="2" id="KW-1185">Reference proteome</keyword>
<reference evidence="1 2" key="1">
    <citation type="submission" date="2018-02" db="EMBL/GenBank/DDBJ databases">
        <title>Draft genome of wild Prunus yedoensis var. nudiflora.</title>
        <authorList>
            <person name="Baek S."/>
            <person name="Kim J.-H."/>
            <person name="Choi K."/>
            <person name="Kim G.-B."/>
            <person name="Cho A."/>
            <person name="Jang H."/>
            <person name="Shin C.-H."/>
            <person name="Yu H.-J."/>
            <person name="Mun J.-H."/>
        </authorList>
    </citation>
    <scope>NUCLEOTIDE SEQUENCE [LARGE SCALE GENOMIC DNA]</scope>
    <source>
        <strain evidence="2">cv. Jeju island</strain>
        <tissue evidence="1">Leaf</tissue>
    </source>
</reference>
<evidence type="ECO:0000313" key="2">
    <source>
        <dbReference type="Proteomes" id="UP000250321"/>
    </source>
</evidence>
<dbReference type="EMBL" id="PJQY01003999">
    <property type="protein sequence ID" value="PQM32760.1"/>
    <property type="molecule type" value="Genomic_DNA"/>
</dbReference>
<proteinExistence type="predicted"/>
<name>A0A314U697_PRUYE</name>
<dbReference type="Proteomes" id="UP000250321">
    <property type="component" value="Unassembled WGS sequence"/>
</dbReference>
<sequence length="73" mass="8546">MALKKTRTTKAPTDGPDWIFGRGVAEHDEEFQAALAQEQLKSSVLTIIRPNQRVYRPWTPSWSEHHFHMVWKT</sequence>
<evidence type="ECO:0000313" key="1">
    <source>
        <dbReference type="EMBL" id="PQM32760.1"/>
    </source>
</evidence>
<gene>
    <name evidence="1" type="ORF">Pyn_16613</name>
</gene>
<dbReference type="AlphaFoldDB" id="A0A314U697"/>
<protein>
    <submittedName>
        <fullName evidence="1">Uncharacterized protein</fullName>
    </submittedName>
</protein>